<dbReference type="InterPro" id="IPR001242">
    <property type="entry name" value="Condensation_dom"/>
</dbReference>
<evidence type="ECO:0000313" key="4">
    <source>
        <dbReference type="EMBL" id="EEH34836.2"/>
    </source>
</evidence>
<dbReference type="Gene3D" id="3.30.559.30">
    <property type="entry name" value="Nonribosomal peptide synthetase, condensation domain"/>
    <property type="match status" value="1"/>
</dbReference>
<dbReference type="InterPro" id="IPR023213">
    <property type="entry name" value="CAT-like_dom_sf"/>
</dbReference>
<dbReference type="PANTHER" id="PTHR45527:SF1">
    <property type="entry name" value="FATTY ACID SYNTHASE"/>
    <property type="match status" value="1"/>
</dbReference>
<dbReference type="PROSITE" id="PS00455">
    <property type="entry name" value="AMP_BINDING"/>
    <property type="match status" value="1"/>
</dbReference>
<dbReference type="GO" id="GO:0031177">
    <property type="term" value="F:phosphopantetheine binding"/>
    <property type="evidence" value="ECO:0007669"/>
    <property type="project" value="TreeGrafter"/>
</dbReference>
<name>C1H542_PARBA</name>
<dbReference type="Gene3D" id="3.40.50.12780">
    <property type="entry name" value="N-terminal domain of ligase-like"/>
    <property type="match status" value="2"/>
</dbReference>
<dbReference type="InterPro" id="IPR020845">
    <property type="entry name" value="AMP-binding_CS"/>
</dbReference>
<dbReference type="SUPFAM" id="SSF56801">
    <property type="entry name" value="Acetyl-CoA synthetase-like"/>
    <property type="match status" value="2"/>
</dbReference>
<dbReference type="Pfam" id="PF00668">
    <property type="entry name" value="Condensation"/>
    <property type="match status" value="1"/>
</dbReference>
<reference evidence="4 5" key="1">
    <citation type="journal article" date="2011" name="PLoS Genet.">
        <title>Comparative genomic analysis of human fungal pathogens causing paracoccidioidomycosis.</title>
        <authorList>
            <person name="Desjardins C.A."/>
            <person name="Champion M.D."/>
            <person name="Holder J.W."/>
            <person name="Muszewska A."/>
            <person name="Goldberg J."/>
            <person name="Bailao A.M."/>
            <person name="Brigido M.M."/>
            <person name="Ferreira M.E."/>
            <person name="Garcia A.M."/>
            <person name="Grynberg M."/>
            <person name="Gujja S."/>
            <person name="Heiman D.I."/>
            <person name="Henn M.R."/>
            <person name="Kodira C.D."/>
            <person name="Leon-Narvaez H."/>
            <person name="Longo L.V."/>
            <person name="Ma L.J."/>
            <person name="Malavazi I."/>
            <person name="Matsuo A.L."/>
            <person name="Morais F.V."/>
            <person name="Pereira M."/>
            <person name="Rodriguez-Brito S."/>
            <person name="Sakthikumar S."/>
            <person name="Salem-Izacc S.M."/>
            <person name="Sykes S.M."/>
            <person name="Teixeira M.M."/>
            <person name="Vallejo M.C."/>
            <person name="Walter M.E."/>
            <person name="Yandava C."/>
            <person name="Young S."/>
            <person name="Zeng Q."/>
            <person name="Zucker J."/>
            <person name="Felipe M.S."/>
            <person name="Goldman G.H."/>
            <person name="Haas B.J."/>
            <person name="McEwen J.G."/>
            <person name="Nino-Vega G."/>
            <person name="Puccia R."/>
            <person name="San-Blas G."/>
            <person name="Soares C.M."/>
            <person name="Birren B.W."/>
            <person name="Cuomo C.A."/>
        </authorList>
    </citation>
    <scope>NUCLEOTIDE SEQUENCE [LARGE SCALE GENOMIC DNA]</scope>
    <source>
        <strain evidence="5">ATCC MYA-826 / Pb01</strain>
    </source>
</reference>
<evidence type="ECO:0000259" key="3">
    <source>
        <dbReference type="Pfam" id="PF00668"/>
    </source>
</evidence>
<dbReference type="RefSeq" id="XP_015699936.1">
    <property type="nucleotide sequence ID" value="XM_015845710.1"/>
</dbReference>
<dbReference type="PANTHER" id="PTHR45527">
    <property type="entry name" value="NONRIBOSOMAL PEPTIDE SYNTHETASE"/>
    <property type="match status" value="1"/>
</dbReference>
<evidence type="ECO:0000256" key="2">
    <source>
        <dbReference type="ARBA" id="ARBA00022553"/>
    </source>
</evidence>
<proteinExistence type="predicted"/>
<dbReference type="Proteomes" id="UP000002059">
    <property type="component" value="Partially assembled WGS sequence"/>
</dbReference>
<dbReference type="HOGENOM" id="CLU_326276_0_0_1"/>
<keyword evidence="2" id="KW-0597">Phosphoprotein</keyword>
<organism evidence="4 5">
    <name type="scientific">Paracoccidioides lutzii (strain ATCC MYA-826 / Pb01)</name>
    <name type="common">Paracoccidioides brasiliensis</name>
    <dbReference type="NCBI Taxonomy" id="502779"/>
    <lineage>
        <taxon>Eukaryota</taxon>
        <taxon>Fungi</taxon>
        <taxon>Dikarya</taxon>
        <taxon>Ascomycota</taxon>
        <taxon>Pezizomycotina</taxon>
        <taxon>Eurotiomycetes</taxon>
        <taxon>Eurotiomycetidae</taxon>
        <taxon>Onygenales</taxon>
        <taxon>Ajellomycetaceae</taxon>
        <taxon>Paracoccidioides</taxon>
    </lineage>
</organism>
<keyword evidence="1" id="KW-0596">Phosphopantetheine</keyword>
<dbReference type="InterPro" id="IPR042099">
    <property type="entry name" value="ANL_N_sf"/>
</dbReference>
<accession>C1H542</accession>
<dbReference type="SUPFAM" id="SSF52777">
    <property type="entry name" value="CoA-dependent acyltransferases"/>
    <property type="match status" value="3"/>
</dbReference>
<dbReference type="STRING" id="502779.C1H542"/>
<evidence type="ECO:0000256" key="1">
    <source>
        <dbReference type="ARBA" id="ARBA00022450"/>
    </source>
</evidence>
<dbReference type="GeneID" id="9095434"/>
<dbReference type="eggNOG" id="KOG1178">
    <property type="taxonomic scope" value="Eukaryota"/>
</dbReference>
<dbReference type="GO" id="GO:0003824">
    <property type="term" value="F:catalytic activity"/>
    <property type="evidence" value="ECO:0007669"/>
    <property type="project" value="InterPro"/>
</dbReference>
<dbReference type="VEuPathDB" id="FungiDB:PAAG_05883"/>
<dbReference type="Gene3D" id="3.30.559.10">
    <property type="entry name" value="Chloramphenicol acetyltransferase-like domain"/>
    <property type="match status" value="1"/>
</dbReference>
<dbReference type="EMBL" id="KN294007">
    <property type="protein sequence ID" value="EEH34836.2"/>
    <property type="molecule type" value="Genomic_DNA"/>
</dbReference>
<dbReference type="OrthoDB" id="4490178at2759"/>
<sequence length="883" mass="99478">MCMDRSPEFIATILAILRSEAASVTLDPDGSPERNWVIVEDCNADLVVNTPVDGTEAMDGPTLTLVPQLITVERGRTLQQQVIKTVNHSLWDIVRYSQYGLKRVINAAGHQDSELDTTVNIAVNEADTPENTKQIFQPLGSRPVWQTEFTTLNIEETTSGIELRLSSRMSLELVSEREEDFFLAEFSPQPSVRALHGQFELMAQQHPSKIAVQFETKEQIPLTIVLILSLLKLGAAYLPVSPENPLNWNLFVALEANAKIARTEIKHSEYFPAEKLSSIFLDQVNLGDHSALKPDVEVRSEDAGYLICTSGSTGVPKAVAAINIVSHLRKDGHLISAGDVLKFPSLKEMAERMREENVKDTDVEKATFKAPDEIRSAISTSGLFPEDYEDIYPCPPGLTEFLTQGHRLASFWCLMTIRSTNKGTNIEMWIVHSGKWYGVVLKDATPIAEIHSPTSQAEKQQILERIWKGEFIFSRPVIRYALLQYPDGNLEVVTKMDHGLYDGTLLRIFDTHFQTYQQNTPVEEFTSFRSFAHHAWQSERAPALEFWTQPSKRPIGFKFPQVPQGTQPQVNNVVFLTTDIQLDLLVRATGATPSIVFQAIFQIWLAHHSHRKDIGFDYLYTGRNVDLPNPQSINGTYANFLPMRSTVFLDDNGQNSLDYSDLDSISAPPPLTASNSWHSYLQTTQDVFWQYTEHYTMGLEDIYAACFTTRELALNNTLFLFQPFEPKRAQAPTTSNSPSTPSQDQELLKWIVMAESQVTMPQPYALVTEVTKTASGGHRFRFMFDDMAISREEAERACFAMAKMLVRAVEMGSGNEKEGRVRDMRIGDLGRGLLHEGLSWIRGVSFPLLLIFAPPSSLVSAFRGFFIVVKTYLLVMQCRDDHY</sequence>
<dbReference type="GO" id="GO:0043041">
    <property type="term" value="P:amino acid activation for nonribosomal peptide biosynthetic process"/>
    <property type="evidence" value="ECO:0007669"/>
    <property type="project" value="TreeGrafter"/>
</dbReference>
<gene>
    <name evidence="4" type="ORF">PAAG_05883</name>
</gene>
<evidence type="ECO:0000313" key="5">
    <source>
        <dbReference type="Proteomes" id="UP000002059"/>
    </source>
</evidence>
<dbReference type="AlphaFoldDB" id="C1H542"/>
<keyword evidence="5" id="KW-1185">Reference proteome</keyword>
<dbReference type="GO" id="GO:0044550">
    <property type="term" value="P:secondary metabolite biosynthetic process"/>
    <property type="evidence" value="ECO:0007669"/>
    <property type="project" value="TreeGrafter"/>
</dbReference>
<dbReference type="GO" id="GO:0005737">
    <property type="term" value="C:cytoplasm"/>
    <property type="evidence" value="ECO:0007669"/>
    <property type="project" value="TreeGrafter"/>
</dbReference>
<protein>
    <recommendedName>
        <fullName evidence="3">Condensation domain-containing protein</fullName>
    </recommendedName>
</protein>
<feature type="domain" description="Condensation" evidence="3">
    <location>
        <begin position="468"/>
        <end position="815"/>
    </location>
</feature>
<dbReference type="KEGG" id="pbl:PAAG_05883"/>